<evidence type="ECO:0000259" key="1">
    <source>
        <dbReference type="Pfam" id="PF05699"/>
    </source>
</evidence>
<dbReference type="Pfam" id="PF05699">
    <property type="entry name" value="Dimer_Tnp_hAT"/>
    <property type="match status" value="1"/>
</dbReference>
<feature type="domain" description="HAT C-terminal dimerisation" evidence="1">
    <location>
        <begin position="1"/>
        <end position="50"/>
    </location>
</feature>
<sequence length="51" mass="5940">YPALSELARRVLSMPTSSAAAERSWSIYTFIHSKYRNKLLSDRAMKLLFVY</sequence>
<dbReference type="AlphaFoldDB" id="G4YW62"/>
<evidence type="ECO:0000313" key="3">
    <source>
        <dbReference type="Proteomes" id="UP000002640"/>
    </source>
</evidence>
<feature type="non-terminal residue" evidence="2">
    <location>
        <position position="1"/>
    </location>
</feature>
<dbReference type="EMBL" id="JH159152">
    <property type="protein sequence ID" value="EGZ24952.1"/>
    <property type="molecule type" value="Genomic_DNA"/>
</dbReference>
<gene>
    <name evidence="2" type="ORF">PHYSODRAFT_421227</name>
</gene>
<keyword evidence="3" id="KW-1185">Reference proteome</keyword>
<organism evidence="2 3">
    <name type="scientific">Phytophthora sojae (strain P6497)</name>
    <name type="common">Soybean stem and root rot agent</name>
    <name type="synonym">Phytophthora megasperma f. sp. glycines</name>
    <dbReference type="NCBI Taxonomy" id="1094619"/>
    <lineage>
        <taxon>Eukaryota</taxon>
        <taxon>Sar</taxon>
        <taxon>Stramenopiles</taxon>
        <taxon>Oomycota</taxon>
        <taxon>Peronosporomycetes</taxon>
        <taxon>Peronosporales</taxon>
        <taxon>Peronosporaceae</taxon>
        <taxon>Phytophthora</taxon>
    </lineage>
</organism>
<dbReference type="InParanoid" id="G4YW62"/>
<protein>
    <recommendedName>
        <fullName evidence="1">HAT C-terminal dimerisation domain-containing protein</fullName>
    </recommendedName>
</protein>
<dbReference type="GO" id="GO:0046983">
    <property type="term" value="F:protein dimerization activity"/>
    <property type="evidence" value="ECO:0007669"/>
    <property type="project" value="InterPro"/>
</dbReference>
<dbReference type="InterPro" id="IPR008906">
    <property type="entry name" value="HATC_C_dom"/>
</dbReference>
<dbReference type="SUPFAM" id="SSF53098">
    <property type="entry name" value="Ribonuclease H-like"/>
    <property type="match status" value="1"/>
</dbReference>
<dbReference type="STRING" id="1094619.G4YW62"/>
<feature type="non-terminal residue" evidence="2">
    <location>
        <position position="51"/>
    </location>
</feature>
<accession>G4YW62</accession>
<proteinExistence type="predicted"/>
<reference evidence="2 3" key="1">
    <citation type="journal article" date="2006" name="Science">
        <title>Phytophthora genome sequences uncover evolutionary origins and mechanisms of pathogenesis.</title>
        <authorList>
            <person name="Tyler B.M."/>
            <person name="Tripathy S."/>
            <person name="Zhang X."/>
            <person name="Dehal P."/>
            <person name="Jiang R.H."/>
            <person name="Aerts A."/>
            <person name="Arredondo F.D."/>
            <person name="Baxter L."/>
            <person name="Bensasson D."/>
            <person name="Beynon J.L."/>
            <person name="Chapman J."/>
            <person name="Damasceno C.M."/>
            <person name="Dorrance A.E."/>
            <person name="Dou D."/>
            <person name="Dickerman A.W."/>
            <person name="Dubchak I.L."/>
            <person name="Garbelotto M."/>
            <person name="Gijzen M."/>
            <person name="Gordon S.G."/>
            <person name="Govers F."/>
            <person name="Grunwald N.J."/>
            <person name="Huang W."/>
            <person name="Ivors K.L."/>
            <person name="Jones R.W."/>
            <person name="Kamoun S."/>
            <person name="Krampis K."/>
            <person name="Lamour K.H."/>
            <person name="Lee M.K."/>
            <person name="McDonald W.H."/>
            <person name="Medina M."/>
            <person name="Meijer H.J."/>
            <person name="Nordberg E.K."/>
            <person name="Maclean D.J."/>
            <person name="Ospina-Giraldo M.D."/>
            <person name="Morris P.F."/>
            <person name="Phuntumart V."/>
            <person name="Putnam N.H."/>
            <person name="Rash S."/>
            <person name="Rose J.K."/>
            <person name="Sakihama Y."/>
            <person name="Salamov A.A."/>
            <person name="Savidor A."/>
            <person name="Scheuring C.F."/>
            <person name="Smith B.M."/>
            <person name="Sobral B.W."/>
            <person name="Terry A."/>
            <person name="Torto-Alalibo T.A."/>
            <person name="Win J."/>
            <person name="Xu Z."/>
            <person name="Zhang H."/>
            <person name="Grigoriev I.V."/>
            <person name="Rokhsar D.S."/>
            <person name="Boore J.L."/>
        </authorList>
    </citation>
    <scope>NUCLEOTIDE SEQUENCE [LARGE SCALE GENOMIC DNA]</scope>
    <source>
        <strain evidence="2 3">P6497</strain>
    </source>
</reference>
<dbReference type="RefSeq" id="XP_009520240.1">
    <property type="nucleotide sequence ID" value="XM_009521945.1"/>
</dbReference>
<dbReference type="KEGG" id="psoj:PHYSODRAFT_421227"/>
<dbReference type="SMR" id="G4YW62"/>
<dbReference type="GeneID" id="20652156"/>
<dbReference type="Proteomes" id="UP000002640">
    <property type="component" value="Unassembled WGS sequence"/>
</dbReference>
<dbReference type="InterPro" id="IPR012337">
    <property type="entry name" value="RNaseH-like_sf"/>
</dbReference>
<evidence type="ECO:0000313" key="2">
    <source>
        <dbReference type="EMBL" id="EGZ24952.1"/>
    </source>
</evidence>
<name>G4YW62_PHYSP</name>